<comment type="caution">
    <text evidence="1">The sequence shown here is derived from an EMBL/GenBank/DDBJ whole genome shotgun (WGS) entry which is preliminary data.</text>
</comment>
<evidence type="ECO:0000313" key="1">
    <source>
        <dbReference type="EMBL" id="MEJ8639158.1"/>
    </source>
</evidence>
<accession>A0ACC6Q5Y7</accession>
<evidence type="ECO:0000313" key="2">
    <source>
        <dbReference type="Proteomes" id="UP001377168"/>
    </source>
</evidence>
<keyword evidence="2" id="KW-1185">Reference proteome</keyword>
<organism evidence="1 2">
    <name type="scientific">Streptomyces achmelvichensis</name>
    <dbReference type="NCBI Taxonomy" id="3134111"/>
    <lineage>
        <taxon>Bacteria</taxon>
        <taxon>Bacillati</taxon>
        <taxon>Actinomycetota</taxon>
        <taxon>Actinomycetes</taxon>
        <taxon>Kitasatosporales</taxon>
        <taxon>Streptomycetaceae</taxon>
        <taxon>Streptomyces</taxon>
    </lineage>
</organism>
<gene>
    <name evidence="1" type="ORF">WKI67_38010</name>
</gene>
<protein>
    <submittedName>
        <fullName evidence="1">Aromatic acid exporter family protein</fullName>
    </submittedName>
</protein>
<dbReference type="EMBL" id="JBBKAJ010000022">
    <property type="protein sequence ID" value="MEJ8639158.1"/>
    <property type="molecule type" value="Genomic_DNA"/>
</dbReference>
<reference evidence="1" key="1">
    <citation type="submission" date="2024-03" db="EMBL/GenBank/DDBJ databases">
        <title>Novel Streptomyces species of biotechnological and ecological value are a feature of Machair soil.</title>
        <authorList>
            <person name="Prole J.R."/>
            <person name="Goodfellow M."/>
            <person name="Allenby N."/>
            <person name="Ward A.C."/>
        </authorList>
    </citation>
    <scope>NUCLEOTIDE SEQUENCE</scope>
    <source>
        <strain evidence="1">MS2.AVA.5</strain>
    </source>
</reference>
<sequence>MSWWRRAAWEMSAVRGSVQRALAGPGPERDVTVQALKAAGAALLAWALVGWWWDAPMALMAPWSAVVLVQSTVYRSLRAGLQQMILIGLGTLLAAGAASLTGNTTAAMAIALPVAVLIGTYARFGEQGVYASTTVLFVLAYGSYSSSDIWHRLLESLVGALIGIGVNALILPPVHLRDVRDCLHRLPRDSAELLRTMADDVERGYDRHSAERWYERAQRLIRLLDDLRNARTWTRESYRFNPGYRMRRSVPALPSSEWDALWQRIADRLMSITGKLVDTAGEDRRLAAPPDPVLVRLRELLTAVAEVCEADEEALTESGPHTASERETAVQSAWDALADLKRRLHDHDTETATAIGGLVADLQLLLYDLAAPRPTEAAPTGYAQ</sequence>
<dbReference type="Proteomes" id="UP001377168">
    <property type="component" value="Unassembled WGS sequence"/>
</dbReference>
<name>A0ACC6Q5Y7_9ACTN</name>
<proteinExistence type="predicted"/>